<dbReference type="Gene3D" id="3.40.960.10">
    <property type="entry name" value="VSR Endonuclease"/>
    <property type="match status" value="1"/>
</dbReference>
<evidence type="ECO:0000256" key="7">
    <source>
        <dbReference type="ARBA" id="ARBA00023125"/>
    </source>
</evidence>
<evidence type="ECO:0000313" key="10">
    <source>
        <dbReference type="EnsemblMetazoa" id="XP_050500312.1"/>
    </source>
</evidence>
<dbReference type="InterPro" id="IPR023211">
    <property type="entry name" value="DNA_pol_palm_dom_sf"/>
</dbReference>
<dbReference type="SUPFAM" id="SSF53098">
    <property type="entry name" value="Ribonuclease H-like"/>
    <property type="match status" value="1"/>
</dbReference>
<dbReference type="EnsemblMetazoa" id="XM_050644356.1">
    <property type="protein sequence ID" value="XP_050500313.1"/>
    <property type="gene ID" value="LOC126880483"/>
</dbReference>
<keyword evidence="11" id="KW-1185">Reference proteome</keyword>
<dbReference type="Gene3D" id="3.90.1600.10">
    <property type="entry name" value="Palm domain of DNA polymerase"/>
    <property type="match status" value="1"/>
</dbReference>
<protein>
    <recommendedName>
        <fullName evidence="2">DNA-directed DNA polymerase</fullName>
        <ecNumber evidence="2">2.7.7.7</ecNumber>
    </recommendedName>
</protein>
<comment type="catalytic activity">
    <reaction evidence="8">
        <text>DNA(n) + a 2'-deoxyribonucleoside 5'-triphosphate = DNA(n+1) + diphosphate</text>
        <dbReference type="Rhea" id="RHEA:22508"/>
        <dbReference type="Rhea" id="RHEA-COMP:17339"/>
        <dbReference type="Rhea" id="RHEA-COMP:17340"/>
        <dbReference type="ChEBI" id="CHEBI:33019"/>
        <dbReference type="ChEBI" id="CHEBI:61560"/>
        <dbReference type="ChEBI" id="CHEBI:173112"/>
        <dbReference type="EC" id="2.7.7.7"/>
    </reaction>
</comment>
<name>A0ABM5JQU7_DIAVI</name>
<keyword evidence="5" id="KW-0235">DNA replication</keyword>
<evidence type="ECO:0000256" key="3">
    <source>
        <dbReference type="ARBA" id="ARBA00022679"/>
    </source>
</evidence>
<organism evidence="10 11">
    <name type="scientific">Diabrotica virgifera virgifera</name>
    <name type="common">western corn rootworm</name>
    <dbReference type="NCBI Taxonomy" id="50390"/>
    <lineage>
        <taxon>Eukaryota</taxon>
        <taxon>Metazoa</taxon>
        <taxon>Ecdysozoa</taxon>
        <taxon>Arthropoda</taxon>
        <taxon>Hexapoda</taxon>
        <taxon>Insecta</taxon>
        <taxon>Pterygota</taxon>
        <taxon>Neoptera</taxon>
        <taxon>Endopterygota</taxon>
        <taxon>Coleoptera</taxon>
        <taxon>Polyphaga</taxon>
        <taxon>Cucujiformia</taxon>
        <taxon>Chrysomeloidea</taxon>
        <taxon>Chrysomelidae</taxon>
        <taxon>Galerucinae</taxon>
        <taxon>Diabroticina</taxon>
        <taxon>Diabroticites</taxon>
        <taxon>Diabrotica</taxon>
    </lineage>
</organism>
<feature type="domain" description="DNA-directed DNA polymerase family B mitochondria/virus" evidence="9">
    <location>
        <begin position="781"/>
        <end position="1065"/>
    </location>
</feature>
<keyword evidence="6" id="KW-0239">DNA-directed DNA polymerase</keyword>
<dbReference type="InterPro" id="IPR043502">
    <property type="entry name" value="DNA/RNA_pol_sf"/>
</dbReference>
<dbReference type="PANTHER" id="PTHR33568">
    <property type="entry name" value="DNA POLYMERASE"/>
    <property type="match status" value="1"/>
</dbReference>
<dbReference type="Proteomes" id="UP001652700">
    <property type="component" value="Unplaced"/>
</dbReference>
<evidence type="ECO:0000256" key="8">
    <source>
        <dbReference type="ARBA" id="ARBA00049244"/>
    </source>
</evidence>
<dbReference type="PANTHER" id="PTHR33568:SF3">
    <property type="entry name" value="DNA-DIRECTED DNA POLYMERASE"/>
    <property type="match status" value="1"/>
</dbReference>
<evidence type="ECO:0000256" key="6">
    <source>
        <dbReference type="ARBA" id="ARBA00022932"/>
    </source>
</evidence>
<accession>A0ABM5JQU7</accession>
<keyword evidence="3" id="KW-0808">Transferase</keyword>
<reference evidence="10" key="1">
    <citation type="submission" date="2025-05" db="UniProtKB">
        <authorList>
            <consortium name="EnsemblMetazoa"/>
        </authorList>
    </citation>
    <scope>IDENTIFICATION</scope>
</reference>
<keyword evidence="4" id="KW-0548">Nucleotidyltransferase</keyword>
<sequence length="1213" mass="139517">MACTITLLNRRYVRKYDAYLHTYSFTTKSAHNGTEDLINTLNSCLEDVKLKSNYVTGDKIRIIASNPRFNQPLSTSTSTTTTFGTLLDLIEDVLTSDESVSIDETVFDIQVLKLPRGNGRTRIVNLSRNRHTKRSITVVRNNDNLCALRAIVVALTYHKTSFLNYTFTSRQITYIRAGRKLQGVIARELCNILDIDATIGCSLMDIQRAEHLLDVQVKIISAENNNSVIYSGANKPVILFLYKIKDHYDVINNMRAFYGSVYYCNRCDTCYRNKNRHRCKKSVICEMCNRPAHKEHKQIYCDKCNRYCFNEECLQNHGEVCALVHKCTGCNKVLQRNKRHQCGFGLCSNCGLWVETAPHKCYMQRKNAKGGICTVPCTCNNLSATLNRGCKANYKQPITCTVPCACNGLTDVVVRKCTYTEKYLFFDYETMLVDGVHVPTLIIVHNFTGNKFVFKDNDEFCRWLISEKHRAYTALAHNSRGYDSYFILKYCVENTIKPYTISTGTKVLLLSIPHLALKIIDSSSFISGPLADFPKTFGLAEVKKGYFPHYFNKIENHSYIGPIPDASYYSPNTMKPKQRESFLQWHADKVSENYIFDFQKEIVEYCDADVDILRRGCLELRKEFLAVANIDCFQYVTIASTCLAIYRSKYLPTNQIAVVEKQDAYSTAAISWLSQFPGLRHARNGGEVTICGSKVDGFDKDTNTVYQFHGSFWHGDPRVYSADTVNPVNKERMGDLYANTLRRSQQIRDAGYNLVEMWELDWINSVDYKKVEHMVKPLQPRDAFYGGRTNATKLLVYGKKLRHIDVVSLYPTVQFYDAYPVGHPIKIYKPAVYDSSWFGLIKCTVLPPRQLYHPVLPLRTTKLLFPLCKQCVEDMPETCLHTENQRSFSGTWTTLEMSKALEKGYKIINIHEVWHFEKTSRDLFKGYVKDFMKIKLESSPHTYESSEEYARVVKEQMGIELDLSKIATNPGRRAVAKMSLVSLWGKLGQRLILTQSEYITTCKRWYEILLDDTLDITNCLFFEDNMVQVTYRVKEQFVENSNDTNVFIAAFTTSNARLRLYDMLDKLGEAVVYYDTDSVIYILDDDGLNTVETGEMLGDWSDELAVDDYITEFFSSGPKSYHYTTQLGHVVTKLKGFTLNYENSLSLNRDVMVDIITNKLDDTVLVYDHICRDVQTKNIVTKERVSKTYRMDYNKRRPLPEYNNIIETVPWGF</sequence>
<evidence type="ECO:0000256" key="2">
    <source>
        <dbReference type="ARBA" id="ARBA00012417"/>
    </source>
</evidence>
<dbReference type="RefSeq" id="XP_050500313.1">
    <property type="nucleotide sequence ID" value="XM_050644356.1"/>
</dbReference>
<dbReference type="RefSeq" id="XP_050500312.1">
    <property type="nucleotide sequence ID" value="XM_050644355.1"/>
</dbReference>
<dbReference type="EC" id="2.7.7.7" evidence="2"/>
<dbReference type="Gene3D" id="3.30.420.10">
    <property type="entry name" value="Ribonuclease H-like superfamily/Ribonuclease H"/>
    <property type="match status" value="1"/>
</dbReference>
<dbReference type="SUPFAM" id="SSF56672">
    <property type="entry name" value="DNA/RNA polymerases"/>
    <property type="match status" value="1"/>
</dbReference>
<evidence type="ECO:0000313" key="11">
    <source>
        <dbReference type="Proteomes" id="UP001652700"/>
    </source>
</evidence>
<dbReference type="GeneID" id="126880483"/>
<comment type="similarity">
    <text evidence="1">Belongs to the DNA polymerase type-B family.</text>
</comment>
<dbReference type="InterPro" id="IPR036397">
    <property type="entry name" value="RNaseH_sf"/>
</dbReference>
<evidence type="ECO:0000256" key="1">
    <source>
        <dbReference type="ARBA" id="ARBA00005755"/>
    </source>
</evidence>
<evidence type="ECO:0000259" key="9">
    <source>
        <dbReference type="Pfam" id="PF03175"/>
    </source>
</evidence>
<keyword evidence="7" id="KW-0238">DNA-binding</keyword>
<dbReference type="EnsemblMetazoa" id="XM_050644355.1">
    <property type="protein sequence ID" value="XP_050500312.1"/>
    <property type="gene ID" value="LOC126880483"/>
</dbReference>
<evidence type="ECO:0000256" key="4">
    <source>
        <dbReference type="ARBA" id="ARBA00022695"/>
    </source>
</evidence>
<dbReference type="InterPro" id="IPR012337">
    <property type="entry name" value="RNaseH-like_sf"/>
</dbReference>
<proteinExistence type="inferred from homology"/>
<feature type="domain" description="DNA-directed DNA polymerase family B mitochondria/virus" evidence="9">
    <location>
        <begin position="468"/>
        <end position="659"/>
    </location>
</feature>
<evidence type="ECO:0000256" key="5">
    <source>
        <dbReference type="ARBA" id="ARBA00022705"/>
    </source>
</evidence>
<dbReference type="Pfam" id="PF03175">
    <property type="entry name" value="DNA_pol_B_2"/>
    <property type="match status" value="2"/>
</dbReference>
<dbReference type="InterPro" id="IPR004868">
    <property type="entry name" value="DNA-dir_DNA_pol_B_mt/vir"/>
</dbReference>